<evidence type="ECO:0000256" key="1">
    <source>
        <dbReference type="ARBA" id="ARBA00005417"/>
    </source>
</evidence>
<dbReference type="Proteomes" id="UP000186292">
    <property type="component" value="Unassembled WGS sequence"/>
</dbReference>
<dbReference type="Pfam" id="PF00005">
    <property type="entry name" value="ABC_tran"/>
    <property type="match status" value="1"/>
</dbReference>
<dbReference type="CDD" id="cd03268">
    <property type="entry name" value="ABC_BcrA_bacitracin_resist"/>
    <property type="match status" value="1"/>
</dbReference>
<dbReference type="OrthoDB" id="9804819at2"/>
<dbReference type="STRING" id="1161099.SAMN05444817_104122"/>
<evidence type="ECO:0000313" key="8">
    <source>
        <dbReference type="Proteomes" id="UP000186292"/>
    </source>
</evidence>
<keyword evidence="4 7" id="KW-0067">ATP-binding</keyword>
<evidence type="ECO:0000256" key="5">
    <source>
        <dbReference type="SAM" id="MobiDB-lite"/>
    </source>
</evidence>
<keyword evidence="8" id="KW-1185">Reference proteome</keyword>
<accession>A0A1N7J7K5</accession>
<gene>
    <name evidence="7" type="ORF">SAMN05444817_104122</name>
</gene>
<protein>
    <submittedName>
        <fullName evidence="7">ABC-2 type transport system ATP-binding protein</fullName>
    </submittedName>
</protein>
<dbReference type="PROSITE" id="PS50893">
    <property type="entry name" value="ABC_TRANSPORTER_2"/>
    <property type="match status" value="1"/>
</dbReference>
<dbReference type="InterPro" id="IPR027417">
    <property type="entry name" value="P-loop_NTPase"/>
</dbReference>
<keyword evidence="2" id="KW-0813">Transport</keyword>
<dbReference type="SMART" id="SM00382">
    <property type="entry name" value="AAA"/>
    <property type="match status" value="1"/>
</dbReference>
<comment type="similarity">
    <text evidence="1">Belongs to the ABC transporter superfamily.</text>
</comment>
<dbReference type="AlphaFoldDB" id="A0A1N7J7K5"/>
<reference evidence="8" key="1">
    <citation type="submission" date="2017-01" db="EMBL/GenBank/DDBJ databases">
        <authorList>
            <person name="Varghese N."/>
            <person name="Submissions S."/>
        </authorList>
    </citation>
    <scope>NUCLEOTIDE SEQUENCE [LARGE SCALE GENOMIC DNA]</scope>
    <source>
        <strain evidence="8">DSM 44531</strain>
    </source>
</reference>
<feature type="region of interest" description="Disordered" evidence="5">
    <location>
        <begin position="304"/>
        <end position="340"/>
    </location>
</feature>
<dbReference type="EMBL" id="FTOF01000004">
    <property type="protein sequence ID" value="SIS45302.1"/>
    <property type="molecule type" value="Genomic_DNA"/>
</dbReference>
<dbReference type="PANTHER" id="PTHR43335">
    <property type="entry name" value="ABC TRANSPORTER, ATP-BINDING PROTEIN"/>
    <property type="match status" value="1"/>
</dbReference>
<dbReference type="GO" id="GO:0005524">
    <property type="term" value="F:ATP binding"/>
    <property type="evidence" value="ECO:0007669"/>
    <property type="project" value="UniProtKB-KW"/>
</dbReference>
<evidence type="ECO:0000256" key="2">
    <source>
        <dbReference type="ARBA" id="ARBA00022448"/>
    </source>
</evidence>
<name>A0A1N7J7K5_9CORY</name>
<evidence type="ECO:0000259" key="6">
    <source>
        <dbReference type="PROSITE" id="PS50893"/>
    </source>
</evidence>
<dbReference type="RefSeq" id="WP_076599019.1">
    <property type="nucleotide sequence ID" value="NZ_CP046976.1"/>
</dbReference>
<dbReference type="GO" id="GO:0016887">
    <property type="term" value="F:ATP hydrolysis activity"/>
    <property type="evidence" value="ECO:0007669"/>
    <property type="project" value="InterPro"/>
</dbReference>
<evidence type="ECO:0000313" key="7">
    <source>
        <dbReference type="EMBL" id="SIS45302.1"/>
    </source>
</evidence>
<dbReference type="InterPro" id="IPR003439">
    <property type="entry name" value="ABC_transporter-like_ATP-bd"/>
</dbReference>
<proteinExistence type="inferred from homology"/>
<keyword evidence="3" id="KW-0547">Nucleotide-binding</keyword>
<dbReference type="PANTHER" id="PTHR43335:SF4">
    <property type="entry name" value="ABC TRANSPORTER, ATP-BINDING PROTEIN"/>
    <property type="match status" value="1"/>
</dbReference>
<dbReference type="SUPFAM" id="SSF52540">
    <property type="entry name" value="P-loop containing nucleoside triphosphate hydrolases"/>
    <property type="match status" value="1"/>
</dbReference>
<dbReference type="Gene3D" id="3.40.50.300">
    <property type="entry name" value="P-loop containing nucleotide triphosphate hydrolases"/>
    <property type="match status" value="1"/>
</dbReference>
<evidence type="ECO:0000256" key="3">
    <source>
        <dbReference type="ARBA" id="ARBA00022741"/>
    </source>
</evidence>
<evidence type="ECO:0000256" key="4">
    <source>
        <dbReference type="ARBA" id="ARBA00022840"/>
    </source>
</evidence>
<feature type="domain" description="ABC transporter" evidence="6">
    <location>
        <begin position="2"/>
        <end position="227"/>
    </location>
</feature>
<feature type="compositionally biased region" description="Low complexity" evidence="5">
    <location>
        <begin position="306"/>
        <end position="328"/>
    </location>
</feature>
<organism evidence="7 8">
    <name type="scientific">Corynebacterium appendicis CIP 107643</name>
    <dbReference type="NCBI Taxonomy" id="1161099"/>
    <lineage>
        <taxon>Bacteria</taxon>
        <taxon>Bacillati</taxon>
        <taxon>Actinomycetota</taxon>
        <taxon>Actinomycetes</taxon>
        <taxon>Mycobacteriales</taxon>
        <taxon>Corynebacteriaceae</taxon>
        <taxon>Corynebacterium</taxon>
    </lineage>
</organism>
<sequence length="340" mass="35764">MIDVQNLTKEYGQVRAVDDLTFQVEPGVVTGFLGPNGAGKSTTMRMILGLDTPTSGTALIDGAPYRSLSNPLRKVGALLDAKAIHPNRSARNALLWQAQASGIPTSRVDEVLDLVGLTSVANKKAGGFSLGMGQRLGIAAAMLGDPEYLILDEPVNGLDPEGIRWVRELLRRFAAEGRTVLVSSHLLSEMAQTADQLVVIGKGRLVAAGAVHEFIKENSAVTTVVRTPHLDQFAAALRSEGIEFTQAADLDGRAVLEIPSRSSEDIGALAFSTGIMLTELSERRASLEDAYIRRTESAVEYQTGMPAGPAAGPAAGSADPTGSASAGPDTFDSMTGDHRA</sequence>
<dbReference type="InterPro" id="IPR003593">
    <property type="entry name" value="AAA+_ATPase"/>
</dbReference>